<organism evidence="5 6">
    <name type="scientific">Methylomonas subterranea</name>
    <dbReference type="NCBI Taxonomy" id="2952225"/>
    <lineage>
        <taxon>Bacteria</taxon>
        <taxon>Pseudomonadati</taxon>
        <taxon>Pseudomonadota</taxon>
        <taxon>Gammaproteobacteria</taxon>
        <taxon>Methylococcales</taxon>
        <taxon>Methylococcaceae</taxon>
        <taxon>Methylomonas</taxon>
    </lineage>
</organism>
<proteinExistence type="predicted"/>
<keyword evidence="3" id="KW-0949">S-adenosyl-L-methionine</keyword>
<dbReference type="InterPro" id="IPR020803">
    <property type="entry name" value="MeTfrase_dom"/>
</dbReference>
<evidence type="ECO:0000256" key="3">
    <source>
        <dbReference type="ARBA" id="ARBA00022691"/>
    </source>
</evidence>
<keyword evidence="1 5" id="KW-0489">Methyltransferase</keyword>
<dbReference type="PANTHER" id="PTHR44068:SF11">
    <property type="entry name" value="GERANYL DIPHOSPHATE 2-C-METHYLTRANSFERASE"/>
    <property type="match status" value="1"/>
</dbReference>
<dbReference type="Pfam" id="PF08241">
    <property type="entry name" value="Methyltransf_11"/>
    <property type="match status" value="1"/>
</dbReference>
<keyword evidence="6" id="KW-1185">Reference proteome</keyword>
<dbReference type="InterPro" id="IPR029063">
    <property type="entry name" value="SAM-dependent_MTases_sf"/>
</dbReference>
<evidence type="ECO:0000256" key="2">
    <source>
        <dbReference type="ARBA" id="ARBA00022679"/>
    </source>
</evidence>
<feature type="domain" description="Polyketide synthase-like methyltransferase" evidence="4">
    <location>
        <begin position="68"/>
        <end position="314"/>
    </location>
</feature>
<evidence type="ECO:0000259" key="4">
    <source>
        <dbReference type="SMART" id="SM00828"/>
    </source>
</evidence>
<evidence type="ECO:0000313" key="5">
    <source>
        <dbReference type="EMBL" id="MCQ8103690.1"/>
    </source>
</evidence>
<reference evidence="5 6" key="1">
    <citation type="submission" date="2022-07" db="EMBL/GenBank/DDBJ databases">
        <title>Methylomonas rivi sp. nov., Methylomonas rosea sp. nov., Methylomonas aureus sp. nov. and Methylomonas subterranea sp. nov., four novel methanotrophs isolated from a freshwater creek and the deep terrestrial subsurface.</title>
        <authorList>
            <person name="Abin C."/>
            <person name="Sankaranarayanan K."/>
            <person name="Garner C."/>
            <person name="Sindelar R."/>
            <person name="Kotary K."/>
            <person name="Garner R."/>
            <person name="Barclay S."/>
            <person name="Lawson P."/>
            <person name="Krumholz L."/>
        </authorList>
    </citation>
    <scope>NUCLEOTIDE SEQUENCE [LARGE SCALE GENOMIC DNA]</scope>
    <source>
        <strain evidence="5 6">SURF-2</strain>
    </source>
</reference>
<name>A0ABT1TE05_9GAMM</name>
<dbReference type="Gene3D" id="3.40.50.150">
    <property type="entry name" value="Vaccinia Virus protein VP39"/>
    <property type="match status" value="1"/>
</dbReference>
<dbReference type="PANTHER" id="PTHR44068">
    <property type="entry name" value="ZGC:194242"/>
    <property type="match status" value="1"/>
</dbReference>
<evidence type="ECO:0000313" key="6">
    <source>
        <dbReference type="Proteomes" id="UP001524499"/>
    </source>
</evidence>
<dbReference type="SMART" id="SM00828">
    <property type="entry name" value="PKS_MT"/>
    <property type="match status" value="1"/>
</dbReference>
<keyword evidence="2" id="KW-0808">Transferase</keyword>
<dbReference type="RefSeq" id="WP_256601421.1">
    <property type="nucleotide sequence ID" value="NZ_JANIBJ010000009.1"/>
</dbReference>
<dbReference type="GO" id="GO:0032259">
    <property type="term" value="P:methylation"/>
    <property type="evidence" value="ECO:0007669"/>
    <property type="project" value="UniProtKB-KW"/>
</dbReference>
<sequence>MPPQLQQTMIYTIEPNRDYRDFTQATQDGKPDQAIRADATRHYDECYRDYLFAWCNSDNLALHYGYWDQAGPYRQHQALLNKNQILYDKAGIRPEDNVLDAGCGIGGSSIWMAKRHGNRVTGITISARQADYARQHADRHGVADSTRFEVADFCLTPFTEASFDVVWALESSCHALNKADFLREAWRVLKPGGRIVVCDGFLLQREFNARQWQAVLTCLNGWAVPNLCSRDEFSQLLNQQGFAEIDCHDITAQTLPSADYMYKVAKRLQPLQKISQWLGLRTPAQTANYLVGLAQHQLFSENLTEYLIFTAQKPG</sequence>
<evidence type="ECO:0000256" key="1">
    <source>
        <dbReference type="ARBA" id="ARBA00022603"/>
    </source>
</evidence>
<comment type="caution">
    <text evidence="5">The sequence shown here is derived from an EMBL/GenBank/DDBJ whole genome shotgun (WGS) entry which is preliminary data.</text>
</comment>
<dbReference type="CDD" id="cd02440">
    <property type="entry name" value="AdoMet_MTases"/>
    <property type="match status" value="1"/>
</dbReference>
<dbReference type="InterPro" id="IPR013216">
    <property type="entry name" value="Methyltransf_11"/>
</dbReference>
<dbReference type="SUPFAM" id="SSF53335">
    <property type="entry name" value="S-adenosyl-L-methionine-dependent methyltransferases"/>
    <property type="match status" value="1"/>
</dbReference>
<accession>A0ABT1TE05</accession>
<gene>
    <name evidence="5" type="ORF">NP590_06205</name>
</gene>
<dbReference type="Proteomes" id="UP001524499">
    <property type="component" value="Unassembled WGS sequence"/>
</dbReference>
<dbReference type="EMBL" id="JANIBJ010000009">
    <property type="protein sequence ID" value="MCQ8103690.1"/>
    <property type="molecule type" value="Genomic_DNA"/>
</dbReference>
<dbReference type="GO" id="GO:0008168">
    <property type="term" value="F:methyltransferase activity"/>
    <property type="evidence" value="ECO:0007669"/>
    <property type="project" value="UniProtKB-KW"/>
</dbReference>
<dbReference type="InterPro" id="IPR050447">
    <property type="entry name" value="Erg6_SMT_methyltransf"/>
</dbReference>
<protein>
    <submittedName>
        <fullName evidence="5">Methyltransferase domain-containing protein</fullName>
    </submittedName>
</protein>